<keyword evidence="1" id="KW-0175">Coiled coil</keyword>
<dbReference type="AlphaFoldDB" id="A0AAD3CUW0"/>
<proteinExistence type="predicted"/>
<gene>
    <name evidence="2" type="ORF">CTEN210_09167</name>
</gene>
<evidence type="ECO:0000313" key="3">
    <source>
        <dbReference type="Proteomes" id="UP001054902"/>
    </source>
</evidence>
<protein>
    <submittedName>
        <fullName evidence="2">Uncharacterized protein</fullName>
    </submittedName>
</protein>
<accession>A0AAD3CUW0</accession>
<evidence type="ECO:0000256" key="1">
    <source>
        <dbReference type="SAM" id="Coils"/>
    </source>
</evidence>
<reference evidence="2 3" key="1">
    <citation type="journal article" date="2021" name="Sci. Rep.">
        <title>The genome of the diatom Chaetoceros tenuissimus carries an ancient integrated fragment of an extant virus.</title>
        <authorList>
            <person name="Hongo Y."/>
            <person name="Kimura K."/>
            <person name="Takaki Y."/>
            <person name="Yoshida Y."/>
            <person name="Baba S."/>
            <person name="Kobayashi G."/>
            <person name="Nagasaki K."/>
            <person name="Hano T."/>
            <person name="Tomaru Y."/>
        </authorList>
    </citation>
    <scope>NUCLEOTIDE SEQUENCE [LARGE SCALE GENOMIC DNA]</scope>
    <source>
        <strain evidence="2 3">NIES-3715</strain>
    </source>
</reference>
<feature type="coiled-coil region" evidence="1">
    <location>
        <begin position="533"/>
        <end position="643"/>
    </location>
</feature>
<dbReference type="EMBL" id="BLLK01000045">
    <property type="protein sequence ID" value="GFH52691.1"/>
    <property type="molecule type" value="Genomic_DNA"/>
</dbReference>
<keyword evidence="3" id="KW-1185">Reference proteome</keyword>
<organism evidence="2 3">
    <name type="scientific">Chaetoceros tenuissimus</name>
    <dbReference type="NCBI Taxonomy" id="426638"/>
    <lineage>
        <taxon>Eukaryota</taxon>
        <taxon>Sar</taxon>
        <taxon>Stramenopiles</taxon>
        <taxon>Ochrophyta</taxon>
        <taxon>Bacillariophyta</taxon>
        <taxon>Coscinodiscophyceae</taxon>
        <taxon>Chaetocerotophycidae</taxon>
        <taxon>Chaetocerotales</taxon>
        <taxon>Chaetocerotaceae</taxon>
        <taxon>Chaetoceros</taxon>
    </lineage>
</organism>
<feature type="coiled-coil region" evidence="1">
    <location>
        <begin position="95"/>
        <end position="447"/>
    </location>
</feature>
<dbReference type="Proteomes" id="UP001054902">
    <property type="component" value="Unassembled WGS sequence"/>
</dbReference>
<name>A0AAD3CUW0_9STRA</name>
<comment type="caution">
    <text evidence="2">The sequence shown here is derived from an EMBL/GenBank/DDBJ whole genome shotgun (WGS) entry which is preliminary data.</text>
</comment>
<sequence>MTSSKMNSIGSSADLRLSNRKKNIHRLSYLSLAVLLLSSNLKSIEAFSSSTVPKSRSAYSQPSSALFSIKEEDISSKNQSEEVANALSEVAAALKLNYEEESPTAEQELAQLLEESKQRETYISRLRFQLQELKDSLKENEEQKETLEKQYKTLEIESNSQNNKELKNALKELEHTRKTADKELKEANRIASQERDMLQNQIQTLEKELQETVGKMKQAQIDSEIKSNQEMQTLMKQQDKLQQEIKALNKQLTQVQEALDDSDRMRQALQQEIANMEKNEQKTRLEEKNILESLKQKFQDEKESLNDKLQAYVNDIAKLKQEKEDELKALKEDAEEEKVYLKAQIESLEGRLEELQSALKFEKEQTKKAKKEANEKVERQREFSKKVERNVKSVAAKDKKILKKQIWELESEKEDAKFKLYGVQRKAKDLQEKVEIFEKQLAELEATSRMEIDELENRLLADEMFYAKTKYSMKERMQGLVMAFQKRLVRRQGSYDKKVDQLKANYASNYETMKSYMTTQKQKEIDSIHIDNLKEAYLARKEFEAKIVNLQNEMKAAEDLAKEKRAELVAKYESKIENLLEKAAQEKADLIEEKKIAQEEATEAYDILMKKMTVELTKAAKEEEQLRESLDKSNMKIRGYEEERTSVRTLLRLAAKAARDKVSRKSRKY</sequence>
<evidence type="ECO:0000313" key="2">
    <source>
        <dbReference type="EMBL" id="GFH52691.1"/>
    </source>
</evidence>